<comment type="catalytic activity">
    <reaction evidence="8">
        <text>a 4-saturated-(3S)-3-hydroxyacyl-CoA = a (3E)-enoyl-CoA + H2O</text>
        <dbReference type="Rhea" id="RHEA:20724"/>
        <dbReference type="ChEBI" id="CHEBI:15377"/>
        <dbReference type="ChEBI" id="CHEBI:58521"/>
        <dbReference type="ChEBI" id="CHEBI:137480"/>
        <dbReference type="EC" id="4.2.1.17"/>
    </reaction>
</comment>
<dbReference type="InterPro" id="IPR001753">
    <property type="entry name" value="Enoyl-CoA_hydra/iso"/>
</dbReference>
<dbReference type="EC" id="4.2.1.17" evidence="3"/>
<keyword evidence="4" id="KW-0276">Fatty acid metabolism</keyword>
<evidence type="ECO:0000256" key="5">
    <source>
        <dbReference type="ARBA" id="ARBA00023098"/>
    </source>
</evidence>
<dbReference type="FunFam" id="3.90.226.10:FF:000019">
    <property type="entry name" value="Enoyl-CoA hydratase, mitochondrial"/>
    <property type="match status" value="1"/>
</dbReference>
<reference evidence="11 12" key="1">
    <citation type="submission" date="2019-03" db="EMBL/GenBank/DDBJ databases">
        <title>Genomic Encyclopedia of Type Strains, Phase IV (KMG-IV): sequencing the most valuable type-strain genomes for metagenomic binning, comparative biology and taxonomic classification.</title>
        <authorList>
            <person name="Goeker M."/>
        </authorList>
    </citation>
    <scope>NUCLEOTIDE SEQUENCE [LARGE SCALE GENOMIC DNA]</scope>
    <source>
        <strain evidence="11 12">DSM 45707</strain>
    </source>
</reference>
<dbReference type="InterPro" id="IPR029045">
    <property type="entry name" value="ClpP/crotonase-like_dom_sf"/>
</dbReference>
<evidence type="ECO:0000256" key="10">
    <source>
        <dbReference type="RuleBase" id="RU003707"/>
    </source>
</evidence>
<evidence type="ECO:0000313" key="11">
    <source>
        <dbReference type="EMBL" id="TCS95978.1"/>
    </source>
</evidence>
<dbReference type="GO" id="GO:0004300">
    <property type="term" value="F:enoyl-CoA hydratase activity"/>
    <property type="evidence" value="ECO:0007669"/>
    <property type="project" value="UniProtKB-EC"/>
</dbReference>
<dbReference type="FunFam" id="1.10.12.10:FF:000001">
    <property type="entry name" value="Probable enoyl-CoA hydratase, mitochondrial"/>
    <property type="match status" value="1"/>
</dbReference>
<dbReference type="InterPro" id="IPR018376">
    <property type="entry name" value="Enoyl-CoA_hyd/isom_CS"/>
</dbReference>
<evidence type="ECO:0000256" key="2">
    <source>
        <dbReference type="ARBA" id="ARBA00005254"/>
    </source>
</evidence>
<dbReference type="Proteomes" id="UP000294937">
    <property type="component" value="Unassembled WGS sequence"/>
</dbReference>
<name>A0A4R3L9S2_9BACL</name>
<dbReference type="InterPro" id="IPR014748">
    <property type="entry name" value="Enoyl-CoA_hydra_C"/>
</dbReference>
<evidence type="ECO:0000256" key="1">
    <source>
        <dbReference type="ARBA" id="ARBA00002994"/>
    </source>
</evidence>
<accession>A0A4R3L9S2</accession>
<evidence type="ECO:0000313" key="12">
    <source>
        <dbReference type="Proteomes" id="UP000294937"/>
    </source>
</evidence>
<dbReference type="PROSITE" id="PS00166">
    <property type="entry name" value="ENOYL_COA_HYDRATASE"/>
    <property type="match status" value="1"/>
</dbReference>
<sequence length="257" mass="28182">MSEQEVLVEIRGHVGWIQLHRPKALNALHMGLIKQLANHLEELDGNDDIRCIVLKGDSKAFAAGADIDEMAESSPIDLIRKEFFGDWQRIRNIKKPVIAAVSGYALGGGCELAMCCDMIIASENARFGQPEIKLGVIPGAGGTQRLTRAVGKVKAMEMVLTGSTISADEALKAGLINRVVPVDQLEEETSKLADKIASHPPIAVHLAKQAILKALDVPLEYGLQFEQHLFYLLFASEDQREGMKAFIEKRKPDFSGR</sequence>
<dbReference type="PANTHER" id="PTHR11941:SF54">
    <property type="entry name" value="ENOYL-COA HYDRATASE, MITOCHONDRIAL"/>
    <property type="match status" value="1"/>
</dbReference>
<evidence type="ECO:0000256" key="3">
    <source>
        <dbReference type="ARBA" id="ARBA00012076"/>
    </source>
</evidence>
<dbReference type="SUPFAM" id="SSF52096">
    <property type="entry name" value="ClpP/crotonase"/>
    <property type="match status" value="1"/>
</dbReference>
<dbReference type="PANTHER" id="PTHR11941">
    <property type="entry name" value="ENOYL-COA HYDRATASE-RELATED"/>
    <property type="match status" value="1"/>
</dbReference>
<keyword evidence="12" id="KW-1185">Reference proteome</keyword>
<evidence type="ECO:0000256" key="4">
    <source>
        <dbReference type="ARBA" id="ARBA00022832"/>
    </source>
</evidence>
<keyword evidence="5" id="KW-0443">Lipid metabolism</keyword>
<organism evidence="11 12">
    <name type="scientific">Hazenella coriacea</name>
    <dbReference type="NCBI Taxonomy" id="1179467"/>
    <lineage>
        <taxon>Bacteria</taxon>
        <taxon>Bacillati</taxon>
        <taxon>Bacillota</taxon>
        <taxon>Bacilli</taxon>
        <taxon>Bacillales</taxon>
        <taxon>Thermoactinomycetaceae</taxon>
        <taxon>Hazenella</taxon>
    </lineage>
</organism>
<comment type="caution">
    <text evidence="11">The sequence shown here is derived from an EMBL/GenBank/DDBJ whole genome shotgun (WGS) entry which is preliminary data.</text>
</comment>
<dbReference type="Gene3D" id="3.90.226.10">
    <property type="entry name" value="2-enoyl-CoA Hydratase, Chain A, domain 1"/>
    <property type="match status" value="1"/>
</dbReference>
<comment type="function">
    <text evidence="1">Could possibly oxidize fatty acids using specific components.</text>
</comment>
<keyword evidence="6" id="KW-0456">Lyase</keyword>
<evidence type="ECO:0000256" key="9">
    <source>
        <dbReference type="ARBA" id="ARBA00068643"/>
    </source>
</evidence>
<comment type="catalytic activity">
    <reaction evidence="7">
        <text>a (3S)-3-hydroxyacyl-CoA = a (2E)-enoyl-CoA + H2O</text>
        <dbReference type="Rhea" id="RHEA:16105"/>
        <dbReference type="ChEBI" id="CHEBI:15377"/>
        <dbReference type="ChEBI" id="CHEBI:57318"/>
        <dbReference type="ChEBI" id="CHEBI:58856"/>
        <dbReference type="EC" id="4.2.1.17"/>
    </reaction>
</comment>
<dbReference type="GO" id="GO:0006635">
    <property type="term" value="P:fatty acid beta-oxidation"/>
    <property type="evidence" value="ECO:0007669"/>
    <property type="project" value="TreeGrafter"/>
</dbReference>
<comment type="similarity">
    <text evidence="2 10">Belongs to the enoyl-CoA hydratase/isomerase family.</text>
</comment>
<proteinExistence type="inferred from homology"/>
<dbReference type="AlphaFoldDB" id="A0A4R3L9S2"/>
<evidence type="ECO:0000256" key="7">
    <source>
        <dbReference type="ARBA" id="ARBA00023709"/>
    </source>
</evidence>
<dbReference type="Gene3D" id="1.10.12.10">
    <property type="entry name" value="Lyase 2-enoyl-coa Hydratase, Chain A, domain 2"/>
    <property type="match status" value="1"/>
</dbReference>
<evidence type="ECO:0000256" key="8">
    <source>
        <dbReference type="ARBA" id="ARBA00023717"/>
    </source>
</evidence>
<dbReference type="Pfam" id="PF00378">
    <property type="entry name" value="ECH_1"/>
    <property type="match status" value="1"/>
</dbReference>
<protein>
    <recommendedName>
        <fullName evidence="9">Probable enoyl-CoA hydratase echA8</fullName>
        <ecNumber evidence="3">4.2.1.17</ecNumber>
    </recommendedName>
</protein>
<evidence type="ECO:0000256" key="6">
    <source>
        <dbReference type="ARBA" id="ARBA00023239"/>
    </source>
</evidence>
<dbReference type="EMBL" id="SMAG01000002">
    <property type="protein sequence ID" value="TCS95978.1"/>
    <property type="molecule type" value="Genomic_DNA"/>
</dbReference>
<dbReference type="CDD" id="cd06558">
    <property type="entry name" value="crotonase-like"/>
    <property type="match status" value="1"/>
</dbReference>
<dbReference type="RefSeq" id="WP_131923934.1">
    <property type="nucleotide sequence ID" value="NZ_SMAG01000002.1"/>
</dbReference>
<gene>
    <name evidence="11" type="ORF">EDD58_102562</name>
</gene>
<dbReference type="OrthoDB" id="254175at2"/>